<dbReference type="AlphaFoldDB" id="A0A0A8Z282"/>
<proteinExistence type="predicted"/>
<protein>
    <submittedName>
        <fullName evidence="1">Uncharacterized protein</fullName>
    </submittedName>
</protein>
<evidence type="ECO:0000313" key="1">
    <source>
        <dbReference type="EMBL" id="JAD28962.1"/>
    </source>
</evidence>
<accession>A0A0A8Z282</accession>
<organism evidence="1">
    <name type="scientific">Arundo donax</name>
    <name type="common">Giant reed</name>
    <name type="synonym">Donax arundinaceus</name>
    <dbReference type="NCBI Taxonomy" id="35708"/>
    <lineage>
        <taxon>Eukaryota</taxon>
        <taxon>Viridiplantae</taxon>
        <taxon>Streptophyta</taxon>
        <taxon>Embryophyta</taxon>
        <taxon>Tracheophyta</taxon>
        <taxon>Spermatophyta</taxon>
        <taxon>Magnoliopsida</taxon>
        <taxon>Liliopsida</taxon>
        <taxon>Poales</taxon>
        <taxon>Poaceae</taxon>
        <taxon>PACMAD clade</taxon>
        <taxon>Arundinoideae</taxon>
        <taxon>Arundineae</taxon>
        <taxon>Arundo</taxon>
    </lineage>
</organism>
<reference evidence="1" key="1">
    <citation type="submission" date="2014-09" db="EMBL/GenBank/DDBJ databases">
        <authorList>
            <person name="Magalhaes I.L.F."/>
            <person name="Oliveira U."/>
            <person name="Santos F.R."/>
            <person name="Vidigal T.H.D.A."/>
            <person name="Brescovit A.D."/>
            <person name="Santos A.J."/>
        </authorList>
    </citation>
    <scope>NUCLEOTIDE SEQUENCE</scope>
    <source>
        <tissue evidence="1">Shoot tissue taken approximately 20 cm above the soil surface</tissue>
    </source>
</reference>
<name>A0A0A8Z282_ARUDO</name>
<reference evidence="1" key="2">
    <citation type="journal article" date="2015" name="Data Brief">
        <title>Shoot transcriptome of the giant reed, Arundo donax.</title>
        <authorList>
            <person name="Barrero R.A."/>
            <person name="Guerrero F.D."/>
            <person name="Moolhuijzen P."/>
            <person name="Goolsby J.A."/>
            <person name="Tidwell J."/>
            <person name="Bellgard S.E."/>
            <person name="Bellgard M.I."/>
        </authorList>
    </citation>
    <scope>NUCLEOTIDE SEQUENCE</scope>
    <source>
        <tissue evidence="1">Shoot tissue taken approximately 20 cm above the soil surface</tissue>
    </source>
</reference>
<dbReference type="EMBL" id="GBRH01268933">
    <property type="protein sequence ID" value="JAD28962.1"/>
    <property type="molecule type" value="Transcribed_RNA"/>
</dbReference>
<sequence length="49" mass="5451">MEYAMCLLRREASKEVEMAFLSSMERSCHYANGLAQSLGASQQMAVSSF</sequence>